<keyword evidence="5" id="KW-0653">Protein transport</keyword>
<evidence type="ECO:0000256" key="3">
    <source>
        <dbReference type="ARBA" id="ARBA00006972"/>
    </source>
</evidence>
<organism evidence="13 14">
    <name type="scientific">Musa balbisiana</name>
    <name type="common">Banana</name>
    <dbReference type="NCBI Taxonomy" id="52838"/>
    <lineage>
        <taxon>Eukaryota</taxon>
        <taxon>Viridiplantae</taxon>
        <taxon>Streptophyta</taxon>
        <taxon>Embryophyta</taxon>
        <taxon>Tracheophyta</taxon>
        <taxon>Spermatophyta</taxon>
        <taxon>Magnoliopsida</taxon>
        <taxon>Liliopsida</taxon>
        <taxon>Zingiberales</taxon>
        <taxon>Musaceae</taxon>
        <taxon>Musa</taxon>
    </lineage>
</organism>
<gene>
    <name evidence="13" type="ORF">C4D60_Mb09t10240</name>
</gene>
<dbReference type="EMBL" id="PYDT01000010">
    <property type="protein sequence ID" value="THU46939.1"/>
    <property type="molecule type" value="Genomic_DNA"/>
</dbReference>
<dbReference type="PANTHER" id="PTHR11753">
    <property type="entry name" value="ADAPTOR COMPLEXES SMALL SUBUNIT FAMILY"/>
    <property type="match status" value="1"/>
</dbReference>
<dbReference type="FunFam" id="3.30.450.60:FF:000007">
    <property type="entry name" value="AP complex subunit sigma"/>
    <property type="match status" value="1"/>
</dbReference>
<dbReference type="AlphaFoldDB" id="A0A4S8IG50"/>
<dbReference type="InterPro" id="IPR000804">
    <property type="entry name" value="Clathrin_sm-chain_CS"/>
</dbReference>
<sequence length="238" mass="27141">MASGDGVVLGDVSTFAGLGYIRLVSSRSSPDDVVPGWNYLDFRRTTLYSGGAVFRRCRPDFRRVALYLGSIVLRRSDDVIHFVILISRQGKVRLTKWYSPYQQKERSTVIRELSGLILSRGPKLCNFVEWKGYKVVYRRYASLYFCMCIDPDDNELEILEIIHHFVEILDRYFGSVCELDLIFNFHKAYYILDEILIAGELQESSKKAVARLIAAQDSLVETAKEEAGSISNMISQAI</sequence>
<comment type="caution">
    <text evidence="13">The sequence shown here is derived from an EMBL/GenBank/DDBJ whole genome shotgun (WGS) entry which is preliminary data.</text>
</comment>
<dbReference type="InterPro" id="IPR044733">
    <property type="entry name" value="AP1_sigma"/>
</dbReference>
<dbReference type="CDD" id="cd14831">
    <property type="entry name" value="AP1_sigma"/>
    <property type="match status" value="1"/>
</dbReference>
<feature type="domain" description="AP complex mu/sigma subunit" evidence="12">
    <location>
        <begin position="80"/>
        <end position="218"/>
    </location>
</feature>
<protein>
    <recommendedName>
        <fullName evidence="11">Adaptor AP-1 19 kDa protein</fullName>
    </recommendedName>
</protein>
<keyword evidence="8" id="KW-0968">Cytoplasmic vesicle</keyword>
<comment type="subcellular location">
    <subcellularLocation>
        <location evidence="1">Cytoplasmic vesicle</location>
        <location evidence="1">Clathrin-coated vesicle membrane</location>
        <topology evidence="1">Peripheral membrane protein</topology>
        <orientation evidence="1">Cytoplasmic side</orientation>
    </subcellularLocation>
    <subcellularLocation>
        <location evidence="2">Golgi apparatus</location>
    </subcellularLocation>
</comment>
<dbReference type="Proteomes" id="UP000317650">
    <property type="component" value="Chromosome 9"/>
</dbReference>
<proteinExistence type="inferred from homology"/>
<dbReference type="InterPro" id="IPR022775">
    <property type="entry name" value="AP_mu_sigma_su"/>
</dbReference>
<keyword evidence="6" id="KW-0333">Golgi apparatus</keyword>
<evidence type="ECO:0000256" key="9">
    <source>
        <dbReference type="ARBA" id="ARBA00058887"/>
    </source>
</evidence>
<keyword evidence="14" id="KW-1185">Reference proteome</keyword>
<evidence type="ECO:0000256" key="8">
    <source>
        <dbReference type="ARBA" id="ARBA00023329"/>
    </source>
</evidence>
<dbReference type="GO" id="GO:0006886">
    <property type="term" value="P:intracellular protein transport"/>
    <property type="evidence" value="ECO:0007669"/>
    <property type="project" value="InterPro"/>
</dbReference>
<evidence type="ECO:0000256" key="7">
    <source>
        <dbReference type="ARBA" id="ARBA00023136"/>
    </source>
</evidence>
<evidence type="ECO:0000256" key="5">
    <source>
        <dbReference type="ARBA" id="ARBA00022927"/>
    </source>
</evidence>
<dbReference type="GO" id="GO:0035615">
    <property type="term" value="F:clathrin adaptor activity"/>
    <property type="evidence" value="ECO:0007669"/>
    <property type="project" value="InterPro"/>
</dbReference>
<dbReference type="GO" id="GO:0016482">
    <property type="term" value="P:cytosolic transport"/>
    <property type="evidence" value="ECO:0007669"/>
    <property type="project" value="UniProtKB-ARBA"/>
</dbReference>
<keyword evidence="4" id="KW-0813">Transport</keyword>
<evidence type="ECO:0000313" key="13">
    <source>
        <dbReference type="EMBL" id="THU46939.1"/>
    </source>
</evidence>
<evidence type="ECO:0000256" key="11">
    <source>
        <dbReference type="ARBA" id="ARBA00082295"/>
    </source>
</evidence>
<comment type="function">
    <text evidence="9">Subunit of clathrin-associated adaptor protein complex 1 that plays a role in protein sorting at the trans-Golgi network and early endosomes (TGN/EE). The AP complexes mediate the recruitment of clathrin to membranes and the recognition of sorting signals within the cytosolic tails of transmembrane cargo molecules.</text>
</comment>
<evidence type="ECO:0000256" key="1">
    <source>
        <dbReference type="ARBA" id="ARBA00004145"/>
    </source>
</evidence>
<dbReference type="STRING" id="52838.A0A4S8IG50"/>
<evidence type="ECO:0000256" key="6">
    <source>
        <dbReference type="ARBA" id="ARBA00023034"/>
    </source>
</evidence>
<evidence type="ECO:0000313" key="14">
    <source>
        <dbReference type="Proteomes" id="UP000317650"/>
    </source>
</evidence>
<dbReference type="GO" id="GO:0005829">
    <property type="term" value="C:cytosol"/>
    <property type="evidence" value="ECO:0007669"/>
    <property type="project" value="GOC"/>
</dbReference>
<dbReference type="GO" id="GO:0030121">
    <property type="term" value="C:AP-1 adaptor complex"/>
    <property type="evidence" value="ECO:0007669"/>
    <property type="project" value="InterPro"/>
</dbReference>
<evidence type="ECO:0000259" key="12">
    <source>
        <dbReference type="Pfam" id="PF01217"/>
    </source>
</evidence>
<name>A0A4S8IG50_MUSBA</name>
<evidence type="ECO:0000256" key="4">
    <source>
        <dbReference type="ARBA" id="ARBA00022448"/>
    </source>
</evidence>
<reference evidence="13 14" key="1">
    <citation type="journal article" date="2019" name="Nat. Plants">
        <title>Genome sequencing of Musa balbisiana reveals subgenome evolution and function divergence in polyploid bananas.</title>
        <authorList>
            <person name="Yao X."/>
        </authorList>
    </citation>
    <scope>NUCLEOTIDE SEQUENCE [LARGE SCALE GENOMIC DNA]</scope>
    <source>
        <strain evidence="14">cv. DH-PKW</strain>
        <tissue evidence="13">Leaves</tissue>
    </source>
</reference>
<accession>A0A4S8IG50</accession>
<keyword evidence="7" id="KW-0472">Membrane</keyword>
<dbReference type="InterPro" id="IPR011012">
    <property type="entry name" value="Longin-like_dom_sf"/>
</dbReference>
<dbReference type="Pfam" id="PF01217">
    <property type="entry name" value="Clat_adaptor_s"/>
    <property type="match status" value="1"/>
</dbReference>
<comment type="similarity">
    <text evidence="3">Belongs to the adaptor complexes small subunit family.</text>
</comment>
<dbReference type="InterPro" id="IPR016635">
    <property type="entry name" value="AP_complex_ssu"/>
</dbReference>
<dbReference type="SUPFAM" id="SSF64356">
    <property type="entry name" value="SNARE-like"/>
    <property type="match status" value="1"/>
</dbReference>
<evidence type="ECO:0000256" key="10">
    <source>
        <dbReference type="ARBA" id="ARBA00066271"/>
    </source>
</evidence>
<dbReference type="PROSITE" id="PS00989">
    <property type="entry name" value="CLAT_ADAPTOR_S"/>
    <property type="match status" value="1"/>
</dbReference>
<dbReference type="Gene3D" id="3.30.450.60">
    <property type="match status" value="1"/>
</dbReference>
<evidence type="ECO:0000256" key="2">
    <source>
        <dbReference type="ARBA" id="ARBA00004555"/>
    </source>
</evidence>
<comment type="subunit">
    <text evidence="10">Adaptor protein complex 1 (AP-1) is a heterotetramer composed of two large adaptins (gamma-type subunit and beta-type subunit), a medium adaptin (mu-type subunit) and a small adaptin (sigma-type subunit).</text>
</comment>